<dbReference type="STRING" id="51670.SAMN04488557_1152"/>
<gene>
    <name evidence="3" type="ORF">SAMN04488557_1152</name>
</gene>
<keyword evidence="2" id="KW-0732">Signal</keyword>
<keyword evidence="1" id="KW-0812">Transmembrane</keyword>
<evidence type="ECO:0000256" key="2">
    <source>
        <dbReference type="SAM" id="SignalP"/>
    </source>
</evidence>
<evidence type="ECO:0000256" key="1">
    <source>
        <dbReference type="SAM" id="Phobius"/>
    </source>
</evidence>
<keyword evidence="1" id="KW-0472">Membrane</keyword>
<name>A0A1I7N2X7_9HYPH</name>
<sequence>MRKYIGIAAALASALPLATISTTADAGPRHGYGGRHYAHGGYDRGRYGHHRGRGYWHNGRWIALGIGAAIVGAAAADAYGPCYWRHGYRYCD</sequence>
<dbReference type="Proteomes" id="UP000199423">
    <property type="component" value="Unassembled WGS sequence"/>
</dbReference>
<evidence type="ECO:0000313" key="3">
    <source>
        <dbReference type="EMBL" id="SFV29022.1"/>
    </source>
</evidence>
<feature type="chain" id="PRO_5011493989" description="Transmembrane protein" evidence="2">
    <location>
        <begin position="27"/>
        <end position="92"/>
    </location>
</feature>
<accession>A0A1I7N2X7</accession>
<feature type="transmembrane region" description="Helical" evidence="1">
    <location>
        <begin position="61"/>
        <end position="80"/>
    </location>
</feature>
<reference evidence="4" key="1">
    <citation type="submission" date="2016-10" db="EMBL/GenBank/DDBJ databases">
        <authorList>
            <person name="Varghese N."/>
            <person name="Submissions S."/>
        </authorList>
    </citation>
    <scope>NUCLEOTIDE SEQUENCE [LARGE SCALE GENOMIC DNA]</scope>
    <source>
        <strain evidence="4">DSM 1565</strain>
    </source>
</reference>
<protein>
    <recommendedName>
        <fullName evidence="5">Transmembrane protein</fullName>
    </recommendedName>
</protein>
<keyword evidence="1" id="KW-1133">Transmembrane helix</keyword>
<feature type="signal peptide" evidence="2">
    <location>
        <begin position="1"/>
        <end position="26"/>
    </location>
</feature>
<evidence type="ECO:0008006" key="5">
    <source>
        <dbReference type="Google" id="ProtNLM"/>
    </source>
</evidence>
<organism evidence="3 4">
    <name type="scientific">Hyphomicrobium facile</name>
    <dbReference type="NCBI Taxonomy" id="51670"/>
    <lineage>
        <taxon>Bacteria</taxon>
        <taxon>Pseudomonadati</taxon>
        <taxon>Pseudomonadota</taxon>
        <taxon>Alphaproteobacteria</taxon>
        <taxon>Hyphomicrobiales</taxon>
        <taxon>Hyphomicrobiaceae</taxon>
        <taxon>Hyphomicrobium</taxon>
    </lineage>
</organism>
<dbReference type="EMBL" id="FPCH01000001">
    <property type="protein sequence ID" value="SFV29022.1"/>
    <property type="molecule type" value="Genomic_DNA"/>
</dbReference>
<dbReference type="RefSeq" id="WP_092865335.1">
    <property type="nucleotide sequence ID" value="NZ_FPCH01000001.1"/>
</dbReference>
<dbReference type="AlphaFoldDB" id="A0A1I7N2X7"/>
<proteinExistence type="predicted"/>
<keyword evidence="4" id="KW-1185">Reference proteome</keyword>
<evidence type="ECO:0000313" key="4">
    <source>
        <dbReference type="Proteomes" id="UP000199423"/>
    </source>
</evidence>